<evidence type="ECO:0000313" key="1">
    <source>
        <dbReference type="EMBL" id="CUH39249.1"/>
    </source>
</evidence>
<protein>
    <submittedName>
        <fullName evidence="1">Uncharacterized protein</fullName>
    </submittedName>
</protein>
<gene>
    <name evidence="1" type="ORF">JSE7799_01973</name>
</gene>
<keyword evidence="2" id="KW-1185">Reference proteome</keyword>
<reference evidence="1 2" key="1">
    <citation type="submission" date="2015-09" db="EMBL/GenBank/DDBJ databases">
        <authorList>
            <person name="Jackson K.R."/>
            <person name="Lunt B.L."/>
            <person name="Fisher J.N.B."/>
            <person name="Gardner A.V."/>
            <person name="Bailey M.E."/>
            <person name="Deus L.M."/>
            <person name="Earl A.S."/>
            <person name="Gibby P.D."/>
            <person name="Hartmann K.A."/>
            <person name="Liu J.E."/>
            <person name="Manci A.M."/>
            <person name="Nielsen D.A."/>
            <person name="Solomon M.B."/>
            <person name="Breakwell D.P."/>
            <person name="Burnett S.H."/>
            <person name="Grose J.H."/>
        </authorList>
    </citation>
    <scope>NUCLEOTIDE SEQUENCE [LARGE SCALE GENOMIC DNA]</scope>
    <source>
        <strain evidence="1 2">CECT 7799</strain>
    </source>
</reference>
<organism evidence="1 2">
    <name type="scientific">Jannaschia seosinensis</name>
    <dbReference type="NCBI Taxonomy" id="313367"/>
    <lineage>
        <taxon>Bacteria</taxon>
        <taxon>Pseudomonadati</taxon>
        <taxon>Pseudomonadota</taxon>
        <taxon>Alphaproteobacteria</taxon>
        <taxon>Rhodobacterales</taxon>
        <taxon>Roseobacteraceae</taxon>
        <taxon>Jannaschia</taxon>
    </lineage>
</organism>
<proteinExistence type="predicted"/>
<dbReference type="Proteomes" id="UP000049455">
    <property type="component" value="Unassembled WGS sequence"/>
</dbReference>
<sequence length="36" mass="4048">MTEIDIEPQFRIRIVFGPHEMIGLGKAELLEPPQAA</sequence>
<dbReference type="EMBL" id="CYPR01000121">
    <property type="protein sequence ID" value="CUH39249.1"/>
    <property type="molecule type" value="Genomic_DNA"/>
</dbReference>
<accession>A0A0M7BAN8</accession>
<dbReference type="AlphaFoldDB" id="A0A0M7BAN8"/>
<dbReference type="STRING" id="313367.JSE7799_01973"/>
<name>A0A0M7BAN8_9RHOB</name>
<evidence type="ECO:0000313" key="2">
    <source>
        <dbReference type="Proteomes" id="UP000049455"/>
    </source>
</evidence>